<feature type="coiled-coil region" evidence="1">
    <location>
        <begin position="1077"/>
        <end position="1164"/>
    </location>
</feature>
<feature type="coiled-coil region" evidence="1">
    <location>
        <begin position="439"/>
        <end position="522"/>
    </location>
</feature>
<dbReference type="Proteomes" id="UP000593568">
    <property type="component" value="Unassembled WGS sequence"/>
</dbReference>
<dbReference type="PANTHER" id="PTHR45287:SF4">
    <property type="entry name" value="OS03G0691500 PROTEIN"/>
    <property type="match status" value="1"/>
</dbReference>
<gene>
    <name evidence="4" type="ORF">Gotri_019007</name>
</gene>
<dbReference type="PROSITE" id="PS50058">
    <property type="entry name" value="G_PROTEIN_GAMMA"/>
    <property type="match status" value="1"/>
</dbReference>
<name>A0A7J9EBH9_9ROSI</name>
<dbReference type="GO" id="GO:0007186">
    <property type="term" value="P:G protein-coupled receptor signaling pathway"/>
    <property type="evidence" value="ECO:0007669"/>
    <property type="project" value="InterPro"/>
</dbReference>
<keyword evidence="5" id="KW-1185">Reference proteome</keyword>
<comment type="caution">
    <text evidence="4">The sequence shown here is derived from an EMBL/GenBank/DDBJ whole genome shotgun (WGS) entry which is preliminary data.</text>
</comment>
<feature type="domain" description="G protein gamma" evidence="3">
    <location>
        <begin position="121"/>
        <end position="222"/>
    </location>
</feature>
<dbReference type="PANTHER" id="PTHR45287">
    <property type="entry name" value="OS03G0691500 PROTEIN"/>
    <property type="match status" value="1"/>
</dbReference>
<evidence type="ECO:0000313" key="4">
    <source>
        <dbReference type="EMBL" id="MBA0770357.1"/>
    </source>
</evidence>
<accession>A0A7J9EBH9</accession>
<feature type="coiled-coil region" evidence="1">
    <location>
        <begin position="842"/>
        <end position="904"/>
    </location>
</feature>
<dbReference type="InterPro" id="IPR040262">
    <property type="entry name" value="At4g38062-like"/>
</dbReference>
<sequence>MEKVYEELEEVKFENEKLRSDLKSKAELYEHLKKFQNEQSTKLHEASSKIEKQAQQLLEKEEEISVVTRANEDLKCNLKEKESIIKHLNAANDKLRAERDGKNQKWEQENGRLVLALDEANEKSIDQEKKMDMLKAEIESLKAQLSVSQKKHSEAEKKAKNQKDLRERDDLLVKVEEDMKKVEHQLKWKKEQFKHLEEAHDRLRNQFKESEKEWEKEKCTLFDEISSLQTRLDSQIRITGDLQSRLQMCNQSLAHEETRRKYLEVEISEFKTRFEKSFAECQDAKSQLECLNSQRDKEVATLRHLLGTKESFYKEMEYRAGKLEQENQELLASLKELQEARIQEAGNSSSLSKLKNKLKSVEQMHKDCSSNLRTKEAEWNSQREEMMKKLNDYSSQLKTKDAALNVLETELESCLSSAVQLKLQNEEISIMMVILKSGMFEAQLKLANAEAELGLHQKEGVENLSILRQQLEVKNTALANAQRDITEERERTAILSRKVDNLAQLEDKHQLMEKEVNTCKTILEESSKCQLWLKEQALQMETDSKEKIREVCDALDVANSQLAEEQEKVASLLSRVESLDLIEGQRFLMQKELERYKERLEEASRCQIHLEEQALQRETESKEKLSKVCNALEAAKSELSKERERAVSLTKRVESLDLIEGQRFLMQKELERYKERLEEASRCQIHLEEQALQREAESKEKLSEVCNALEAAKSELSKERERAVSLTERVESLDHLEEQWLQKQDEVERYKKMLEEACRSQSQLEEQVGHMKKEFGEKLEAAFDALETVKSELAKERERTASLMKRVEQWALRQKDLDKYKERFEESFRCQLQLEEKISQIERDSERKLTEACNALEKANSELVEKVCKGHEIEFESWIWKSISERLKVDLEESRELRKQLEASLLAQVGLGQGIKKEKDDLIRITKEKDQEILSLQQHMVTLAQELQARELRAVSSAEDSILQITREHDKVLEDLRREIDLLEEESLRRELEGAAYAHIGAERSFVREKENILQLVKEKDERIDGLMQVVRSMEEDFNGSLNSFSSELTEKQEHIKLVHEAWEKIASAEILAKLEIEEKKLMIAELEDDIHYIQEKLFSQEKSLSDSKQLALTIEAELEAKHLEMKNLTDQMEERLRTSEASVDELRTEKANLLEDIMKLSTERDNLVGFIGGLNDSLGEFSSEDAQLMGILGRIVQSFDLSDSKGSNELYDCLKEKKRSLPASPATKKTSSIFEERSPFRQLN</sequence>
<feature type="compositionally biased region" description="Basic and acidic residues" evidence="2">
    <location>
        <begin position="1235"/>
        <end position="1245"/>
    </location>
</feature>
<dbReference type="EMBL" id="JABEZW010000007">
    <property type="protein sequence ID" value="MBA0770357.1"/>
    <property type="molecule type" value="Genomic_DNA"/>
</dbReference>
<protein>
    <recommendedName>
        <fullName evidence="3">G protein gamma domain-containing protein</fullName>
    </recommendedName>
</protein>
<evidence type="ECO:0000256" key="2">
    <source>
        <dbReference type="SAM" id="MobiDB-lite"/>
    </source>
</evidence>
<feature type="coiled-coil region" evidence="1">
    <location>
        <begin position="966"/>
        <end position="993"/>
    </location>
</feature>
<evidence type="ECO:0000256" key="1">
    <source>
        <dbReference type="SAM" id="Coils"/>
    </source>
</evidence>
<keyword evidence="1" id="KW-0175">Coiled coil</keyword>
<feature type="coiled-coil region" evidence="1">
    <location>
        <begin position="313"/>
        <end position="410"/>
    </location>
</feature>
<proteinExistence type="predicted"/>
<reference evidence="4 5" key="1">
    <citation type="journal article" date="2019" name="Genome Biol. Evol.">
        <title>Insights into the evolution of the New World diploid cottons (Gossypium, subgenus Houzingenia) based on genome sequencing.</title>
        <authorList>
            <person name="Grover C.E."/>
            <person name="Arick M.A. 2nd"/>
            <person name="Thrash A."/>
            <person name="Conover J.L."/>
            <person name="Sanders W.S."/>
            <person name="Peterson D.G."/>
            <person name="Frelichowski J.E."/>
            <person name="Scheffler J.A."/>
            <person name="Scheffler B.E."/>
            <person name="Wendel J.F."/>
        </authorList>
    </citation>
    <scope>NUCLEOTIDE SEQUENCE [LARGE SCALE GENOMIC DNA]</scope>
    <source>
        <strain evidence="4">8</strain>
        <tissue evidence="4">Leaf</tissue>
    </source>
</reference>
<feature type="coiled-coil region" evidence="1">
    <location>
        <begin position="1"/>
        <end position="213"/>
    </location>
</feature>
<feature type="region of interest" description="Disordered" evidence="2">
    <location>
        <begin position="1221"/>
        <end position="1245"/>
    </location>
</feature>
<evidence type="ECO:0000313" key="5">
    <source>
        <dbReference type="Proteomes" id="UP000593568"/>
    </source>
</evidence>
<evidence type="ECO:0000259" key="3">
    <source>
        <dbReference type="PROSITE" id="PS50058"/>
    </source>
</evidence>
<organism evidence="4 5">
    <name type="scientific">Gossypium trilobum</name>
    <dbReference type="NCBI Taxonomy" id="34281"/>
    <lineage>
        <taxon>Eukaryota</taxon>
        <taxon>Viridiplantae</taxon>
        <taxon>Streptophyta</taxon>
        <taxon>Embryophyta</taxon>
        <taxon>Tracheophyta</taxon>
        <taxon>Spermatophyta</taxon>
        <taxon>Magnoliopsida</taxon>
        <taxon>eudicotyledons</taxon>
        <taxon>Gunneridae</taxon>
        <taxon>Pentapetalae</taxon>
        <taxon>rosids</taxon>
        <taxon>malvids</taxon>
        <taxon>Malvales</taxon>
        <taxon>Malvaceae</taxon>
        <taxon>Malvoideae</taxon>
        <taxon>Gossypium</taxon>
    </lineage>
</organism>
<dbReference type="InterPro" id="IPR015898">
    <property type="entry name" value="G-protein_gamma-like_dom"/>
</dbReference>
<feature type="coiled-coil region" evidence="1">
    <location>
        <begin position="548"/>
        <end position="806"/>
    </location>
</feature>
<dbReference type="AlphaFoldDB" id="A0A7J9EBH9"/>